<proteinExistence type="predicted"/>
<feature type="transmembrane region" description="Helical" evidence="1">
    <location>
        <begin position="100"/>
        <end position="123"/>
    </location>
</feature>
<keyword evidence="1" id="KW-0472">Membrane</keyword>
<dbReference type="EMBL" id="SNRW01003766">
    <property type="protein sequence ID" value="KAA6388966.1"/>
    <property type="molecule type" value="Genomic_DNA"/>
</dbReference>
<feature type="transmembrane region" description="Helical" evidence="1">
    <location>
        <begin position="76"/>
        <end position="94"/>
    </location>
</feature>
<keyword evidence="1" id="KW-0812">Transmembrane</keyword>
<dbReference type="AlphaFoldDB" id="A0A5J4W329"/>
<evidence type="ECO:0000313" key="2">
    <source>
        <dbReference type="EMBL" id="KAA6388966.1"/>
    </source>
</evidence>
<comment type="caution">
    <text evidence="2">The sequence shown here is derived from an EMBL/GenBank/DDBJ whole genome shotgun (WGS) entry which is preliminary data.</text>
</comment>
<dbReference type="Proteomes" id="UP000324800">
    <property type="component" value="Unassembled WGS sequence"/>
</dbReference>
<evidence type="ECO:0000256" key="1">
    <source>
        <dbReference type="SAM" id="Phobius"/>
    </source>
</evidence>
<sequence length="139" mass="15711">MLQQQSVDESQELKDELITSVGIDQRKVNIDGIPRRIGKISEFFVIFSFNLVFGIITFIPSYYYHDSSISRRMGTIAGFGIFLSLIGVFLIIFSHGDSDYISFFVLGMLMIIVGLIQTINGVVKYMIARKLAVSFFATY</sequence>
<organism evidence="2 3">
    <name type="scientific">Streblomastix strix</name>
    <dbReference type="NCBI Taxonomy" id="222440"/>
    <lineage>
        <taxon>Eukaryota</taxon>
        <taxon>Metamonada</taxon>
        <taxon>Preaxostyla</taxon>
        <taxon>Oxymonadida</taxon>
        <taxon>Streblomastigidae</taxon>
        <taxon>Streblomastix</taxon>
    </lineage>
</organism>
<gene>
    <name evidence="2" type="ORF">EZS28_015507</name>
</gene>
<reference evidence="2 3" key="1">
    <citation type="submission" date="2019-03" db="EMBL/GenBank/DDBJ databases">
        <title>Single cell metagenomics reveals metabolic interactions within the superorganism composed of flagellate Streblomastix strix and complex community of Bacteroidetes bacteria on its surface.</title>
        <authorList>
            <person name="Treitli S.C."/>
            <person name="Kolisko M."/>
            <person name="Husnik F."/>
            <person name="Keeling P."/>
            <person name="Hampl V."/>
        </authorList>
    </citation>
    <scope>NUCLEOTIDE SEQUENCE [LARGE SCALE GENOMIC DNA]</scope>
    <source>
        <strain evidence="2">ST1C</strain>
    </source>
</reference>
<feature type="transmembrane region" description="Helical" evidence="1">
    <location>
        <begin position="43"/>
        <end position="64"/>
    </location>
</feature>
<evidence type="ECO:0000313" key="3">
    <source>
        <dbReference type="Proteomes" id="UP000324800"/>
    </source>
</evidence>
<accession>A0A5J4W329</accession>
<protein>
    <submittedName>
        <fullName evidence="2">Uncharacterized protein</fullName>
    </submittedName>
</protein>
<name>A0A5J4W329_9EUKA</name>
<keyword evidence="1" id="KW-1133">Transmembrane helix</keyword>